<accession>A0A3M7S760</accession>
<organism evidence="1 2">
    <name type="scientific">Brachionus plicatilis</name>
    <name type="common">Marine rotifer</name>
    <name type="synonym">Brachionus muelleri</name>
    <dbReference type="NCBI Taxonomy" id="10195"/>
    <lineage>
        <taxon>Eukaryota</taxon>
        <taxon>Metazoa</taxon>
        <taxon>Spiralia</taxon>
        <taxon>Gnathifera</taxon>
        <taxon>Rotifera</taxon>
        <taxon>Eurotatoria</taxon>
        <taxon>Monogononta</taxon>
        <taxon>Pseudotrocha</taxon>
        <taxon>Ploima</taxon>
        <taxon>Brachionidae</taxon>
        <taxon>Brachionus</taxon>
    </lineage>
</organism>
<dbReference type="Proteomes" id="UP000276133">
    <property type="component" value="Unassembled WGS sequence"/>
</dbReference>
<reference evidence="1 2" key="1">
    <citation type="journal article" date="2018" name="Sci. Rep.">
        <title>Genomic signatures of local adaptation to the degree of environmental predictability in rotifers.</title>
        <authorList>
            <person name="Franch-Gras L."/>
            <person name="Hahn C."/>
            <person name="Garcia-Roger E.M."/>
            <person name="Carmona M.J."/>
            <person name="Serra M."/>
            <person name="Gomez A."/>
        </authorList>
    </citation>
    <scope>NUCLEOTIDE SEQUENCE [LARGE SCALE GENOMIC DNA]</scope>
    <source>
        <strain evidence="1">HYR1</strain>
    </source>
</reference>
<evidence type="ECO:0000313" key="2">
    <source>
        <dbReference type="Proteomes" id="UP000276133"/>
    </source>
</evidence>
<protein>
    <submittedName>
        <fullName evidence="1">Uncharacterized protein</fullName>
    </submittedName>
</protein>
<proteinExistence type="predicted"/>
<sequence length="86" mass="10217">MYIDMSQLCPANIKQIRGRAFLAYLVSSFNKRKLRLKMKNEADTAILKLLDMTSRKWICRKEILILMKEKKWSNQKNFLSQPLTSH</sequence>
<evidence type="ECO:0000313" key="1">
    <source>
        <dbReference type="EMBL" id="RNA31664.1"/>
    </source>
</evidence>
<keyword evidence="2" id="KW-1185">Reference proteome</keyword>
<name>A0A3M7S760_BRAPC</name>
<dbReference type="EMBL" id="REGN01001912">
    <property type="protein sequence ID" value="RNA31664.1"/>
    <property type="molecule type" value="Genomic_DNA"/>
</dbReference>
<dbReference type="AlphaFoldDB" id="A0A3M7S760"/>
<gene>
    <name evidence="1" type="ORF">BpHYR1_053372</name>
</gene>
<comment type="caution">
    <text evidence="1">The sequence shown here is derived from an EMBL/GenBank/DDBJ whole genome shotgun (WGS) entry which is preliminary data.</text>
</comment>